<reference evidence="2 3" key="1">
    <citation type="submission" date="2014-03" db="EMBL/GenBank/DDBJ databases">
        <title>Bradyrhizobium valentinum sp. nov., isolated from effective nodules of Lupinus mariae-josephae, a lupine endemic of basic-lime soils in Eastern Spain.</title>
        <authorList>
            <person name="Duran D."/>
            <person name="Rey L."/>
            <person name="Navarro A."/>
            <person name="Busquets A."/>
            <person name="Imperial J."/>
            <person name="Ruiz-Argueso T."/>
        </authorList>
    </citation>
    <scope>NUCLEOTIDE SEQUENCE [LARGE SCALE GENOMIC DNA]</scope>
    <source>
        <strain evidence="2 3">LmjM3</strain>
    </source>
</reference>
<protein>
    <submittedName>
        <fullName evidence="2">Uncharacterized protein</fullName>
    </submittedName>
</protein>
<dbReference type="AlphaFoldDB" id="A0A0R3KHH4"/>
<evidence type="ECO:0000256" key="1">
    <source>
        <dbReference type="SAM" id="MobiDB-lite"/>
    </source>
</evidence>
<accession>A0A0R3KHH4</accession>
<evidence type="ECO:0000313" key="3">
    <source>
        <dbReference type="Proteomes" id="UP000051913"/>
    </source>
</evidence>
<organism evidence="2 3">
    <name type="scientific">Bradyrhizobium valentinum</name>
    <dbReference type="NCBI Taxonomy" id="1518501"/>
    <lineage>
        <taxon>Bacteria</taxon>
        <taxon>Pseudomonadati</taxon>
        <taxon>Pseudomonadota</taxon>
        <taxon>Alphaproteobacteria</taxon>
        <taxon>Hyphomicrobiales</taxon>
        <taxon>Nitrobacteraceae</taxon>
        <taxon>Bradyrhizobium</taxon>
    </lineage>
</organism>
<dbReference type="Proteomes" id="UP000051913">
    <property type="component" value="Unassembled WGS sequence"/>
</dbReference>
<evidence type="ECO:0000313" key="2">
    <source>
        <dbReference type="EMBL" id="KRQ95035.1"/>
    </source>
</evidence>
<name>A0A0R3KHH4_9BRAD</name>
<sequence length="130" mass="14453">MSDRSGFDDGKPPQLSGLASLRGTALRQEKSVQAQHVETLINLRLGQSWIKRNRDAAAGYRHDGENRIRAVRHEYPDPGVAIEPSQTQLPADAVQLALKIAVRQGRKRGGDNRRLMWERTGSPTDDLAQC</sequence>
<comment type="caution">
    <text evidence="2">The sequence shown here is derived from an EMBL/GenBank/DDBJ whole genome shotgun (WGS) entry which is preliminary data.</text>
</comment>
<dbReference type="EMBL" id="LLXX01000207">
    <property type="protein sequence ID" value="KRQ95035.1"/>
    <property type="molecule type" value="Genomic_DNA"/>
</dbReference>
<gene>
    <name evidence="2" type="ORF">CP49_32630</name>
</gene>
<feature type="compositionally biased region" description="Basic and acidic residues" evidence="1">
    <location>
        <begin position="108"/>
        <end position="117"/>
    </location>
</feature>
<proteinExistence type="predicted"/>
<keyword evidence="3" id="KW-1185">Reference proteome</keyword>
<feature type="region of interest" description="Disordered" evidence="1">
    <location>
        <begin position="106"/>
        <end position="130"/>
    </location>
</feature>